<dbReference type="EMBL" id="OU015584">
    <property type="protein sequence ID" value="CAG5081307.1"/>
    <property type="molecule type" value="Genomic_DNA"/>
</dbReference>
<dbReference type="AlphaFoldDB" id="A0A916JLN7"/>
<evidence type="ECO:0000313" key="2">
    <source>
        <dbReference type="Proteomes" id="UP000683507"/>
    </source>
</evidence>
<organism evidence="1 2">
    <name type="scientific">Parvicella tangerina</name>
    <dbReference type="NCBI Taxonomy" id="2829795"/>
    <lineage>
        <taxon>Bacteria</taxon>
        <taxon>Pseudomonadati</taxon>
        <taxon>Bacteroidota</taxon>
        <taxon>Flavobacteriia</taxon>
        <taxon>Flavobacteriales</taxon>
        <taxon>Parvicellaceae</taxon>
        <taxon>Parvicella</taxon>
    </lineage>
</organism>
<dbReference type="KEGG" id="ptan:CRYO30217_01589"/>
<reference evidence="1" key="1">
    <citation type="submission" date="2021-04" db="EMBL/GenBank/DDBJ databases">
        <authorList>
            <person name="Rodrigo-Torres L."/>
            <person name="Arahal R. D."/>
            <person name="Lucena T."/>
        </authorList>
    </citation>
    <scope>NUCLEOTIDE SEQUENCE</scope>
    <source>
        <strain evidence="1">AS29M-1</strain>
    </source>
</reference>
<protein>
    <submittedName>
        <fullName evidence="1">Uncharacterized protein</fullName>
    </submittedName>
</protein>
<accession>A0A916JLN7</accession>
<dbReference type="Proteomes" id="UP000683507">
    <property type="component" value="Chromosome"/>
</dbReference>
<keyword evidence="2" id="KW-1185">Reference proteome</keyword>
<name>A0A916JLN7_9FLAO</name>
<proteinExistence type="predicted"/>
<gene>
    <name evidence="1" type="ORF">CRYO30217_01589</name>
</gene>
<evidence type="ECO:0000313" key="1">
    <source>
        <dbReference type="EMBL" id="CAG5081307.1"/>
    </source>
</evidence>
<sequence>MTKDKLYRLMDILDEIKQIDELLSQHTAHQNESTLMAGQYKARKEQLLVYFINELNASNAYQTHRLGLIKQMMERFYPTSEKESSAPSITDEDLHTLAQAISA</sequence>